<sequence length="193" mass="21715">MAKKNPNPQGKGLTPVVQQRQELLASAIPDKSASQILTDYAISLLVLSARFQFKPSPGQTYTLYLKQYNLGLSLIEPEAWPESMGKPIARCQLNNDMTWHIGGTLFDPKDKSVVRILDSFLKGFEERLSASQSLEQGLPYFAGHLPFYPRLFANVMAKSLEQSLQQSNLVGRNQHYWLTQLDSSKLLTTTIEK</sequence>
<dbReference type="OrthoDB" id="662061at2"/>
<name>A0A2S2DZ22_9ALTE</name>
<dbReference type="Proteomes" id="UP000245728">
    <property type="component" value="Chromosome"/>
</dbReference>
<organism evidence="1 2">
    <name type="scientific">Saliniradius amylolyticus</name>
    <dbReference type="NCBI Taxonomy" id="2183582"/>
    <lineage>
        <taxon>Bacteria</taxon>
        <taxon>Pseudomonadati</taxon>
        <taxon>Pseudomonadota</taxon>
        <taxon>Gammaproteobacteria</taxon>
        <taxon>Alteromonadales</taxon>
        <taxon>Alteromonadaceae</taxon>
        <taxon>Saliniradius</taxon>
    </lineage>
</organism>
<protein>
    <submittedName>
        <fullName evidence="1">Uncharacterized protein</fullName>
    </submittedName>
</protein>
<dbReference type="EMBL" id="CP029347">
    <property type="protein sequence ID" value="AWL10532.1"/>
    <property type="molecule type" value="Genomic_DNA"/>
</dbReference>
<proteinExistence type="predicted"/>
<dbReference type="AlphaFoldDB" id="A0A2S2DZ22"/>
<evidence type="ECO:0000313" key="2">
    <source>
        <dbReference type="Proteomes" id="UP000245728"/>
    </source>
</evidence>
<reference evidence="1 2" key="1">
    <citation type="submission" date="2018-05" db="EMBL/GenBank/DDBJ databases">
        <title>Salinimonas sp. HMF8227 Genome sequencing and assembly.</title>
        <authorList>
            <person name="Kang H."/>
            <person name="Kang J."/>
            <person name="Cha I."/>
            <person name="Kim H."/>
            <person name="Joh K."/>
        </authorList>
    </citation>
    <scope>NUCLEOTIDE SEQUENCE [LARGE SCALE GENOMIC DNA]</scope>
    <source>
        <strain evidence="1 2">HMF8227</strain>
    </source>
</reference>
<keyword evidence="2" id="KW-1185">Reference proteome</keyword>
<dbReference type="RefSeq" id="WP_109338239.1">
    <property type="nucleotide sequence ID" value="NZ_CP029347.1"/>
</dbReference>
<gene>
    <name evidence="1" type="ORF">HMF8227_00019</name>
</gene>
<evidence type="ECO:0000313" key="1">
    <source>
        <dbReference type="EMBL" id="AWL10532.1"/>
    </source>
</evidence>
<dbReference type="KEGG" id="salh:HMF8227_00019"/>
<accession>A0A2S2DZ22</accession>